<feature type="compositionally biased region" description="Polar residues" evidence="1">
    <location>
        <begin position="474"/>
        <end position="493"/>
    </location>
</feature>
<feature type="region of interest" description="Disordered" evidence="1">
    <location>
        <begin position="393"/>
        <end position="426"/>
    </location>
</feature>
<organism evidence="4 5">
    <name type="scientific">Aromia moschata</name>
    <dbReference type="NCBI Taxonomy" id="1265417"/>
    <lineage>
        <taxon>Eukaryota</taxon>
        <taxon>Metazoa</taxon>
        <taxon>Ecdysozoa</taxon>
        <taxon>Arthropoda</taxon>
        <taxon>Hexapoda</taxon>
        <taxon>Insecta</taxon>
        <taxon>Pterygota</taxon>
        <taxon>Neoptera</taxon>
        <taxon>Endopterygota</taxon>
        <taxon>Coleoptera</taxon>
        <taxon>Polyphaga</taxon>
        <taxon>Cucujiformia</taxon>
        <taxon>Chrysomeloidea</taxon>
        <taxon>Cerambycidae</taxon>
        <taxon>Cerambycinae</taxon>
        <taxon>Callichromatini</taxon>
        <taxon>Aromia</taxon>
    </lineage>
</organism>
<dbReference type="InterPro" id="IPR025481">
    <property type="entry name" value="Cell_Morphogen_C"/>
</dbReference>
<feature type="compositionally biased region" description="Polar residues" evidence="1">
    <location>
        <begin position="401"/>
        <end position="414"/>
    </location>
</feature>
<sequence>MTGAALYNHSASAGHARSTSYSVSYGFRKNVQSSTDVKDRNRHSNEIEHRSGLNKFSREPVEIEVGSEFKVVGRTATQDDKLTILAQLFWLAVSLLESDYEHEFLLAVRLLASVMHRLPLDRPDARDKVEKLQSQLRWNSFPGVHALLLKGCTHPNIYEPVVALLSQLTPLLNFVVVDPSQSIAFPMNVIALLPYMLLNYEDANELCIRAAENIAQKRVKKLENLGTVMNLYSRRTFSKESFQWTKCVVKYLHDTYSHLSLNMLSFLIEVLEKGPNNLQLPILNIIHCILHYVDLASAAAQPVNADLLKIIVKYIESTNWKEALKILKLVVSRSSSLVAPPITIHSHWESSLTPMPHPSFADDSVFNKKELPGRTMEFTFDMSQTPVIGRRFLNKVDEPNTSKSSATPRRSCSISPADASPQSGWKRPWVCQGRVRECLVNLLTTCGQRVGLPKSPSVPSRTVIFSQTSDIIERQSSMASSTEEVSAGNNDMSGGSRRDDAATDFGVFKDFDFLEYERLLTEESSDDEVGSESPLDEVAIAPEFDNSTIESSAIFPPSSLALRESTSHVNSSARSDTRLQEKYLTHMITYTFYEEIS</sequence>
<evidence type="ECO:0000256" key="1">
    <source>
        <dbReference type="SAM" id="MobiDB-lite"/>
    </source>
</evidence>
<keyword evidence="5" id="KW-1185">Reference proteome</keyword>
<dbReference type="InterPro" id="IPR039867">
    <property type="entry name" value="Furry/Tao3/Mor2"/>
</dbReference>
<gene>
    <name evidence="4" type="ORF">NQ318_007002</name>
</gene>
<dbReference type="Pfam" id="PF14225">
    <property type="entry name" value="MOR2-PAG1_C"/>
    <property type="match status" value="1"/>
</dbReference>
<evidence type="ECO:0000259" key="2">
    <source>
        <dbReference type="Pfam" id="PF14225"/>
    </source>
</evidence>
<dbReference type="EMBL" id="JAPWTK010000581">
    <property type="protein sequence ID" value="KAJ8938142.1"/>
    <property type="molecule type" value="Genomic_DNA"/>
</dbReference>
<dbReference type="GO" id="GO:0031175">
    <property type="term" value="P:neuron projection development"/>
    <property type="evidence" value="ECO:0007669"/>
    <property type="project" value="TreeGrafter"/>
</dbReference>
<dbReference type="InterPro" id="IPR016024">
    <property type="entry name" value="ARM-type_fold"/>
</dbReference>
<dbReference type="Proteomes" id="UP001162162">
    <property type="component" value="Unassembled WGS sequence"/>
</dbReference>
<accession>A0AAV8XGQ4</accession>
<name>A0AAV8XGQ4_9CUCU</name>
<comment type="caution">
    <text evidence="4">The sequence shown here is derived from an EMBL/GenBank/DDBJ whole genome shotgun (WGS) entry which is preliminary data.</text>
</comment>
<feature type="region of interest" description="Disordered" evidence="1">
    <location>
        <begin position="474"/>
        <end position="499"/>
    </location>
</feature>
<dbReference type="GO" id="GO:0005938">
    <property type="term" value="C:cell cortex"/>
    <property type="evidence" value="ECO:0007669"/>
    <property type="project" value="TreeGrafter"/>
</dbReference>
<dbReference type="PANTHER" id="PTHR12295">
    <property type="entry name" value="FURRY-RELATED"/>
    <property type="match status" value="1"/>
</dbReference>
<dbReference type="GO" id="GO:0000902">
    <property type="term" value="P:cell morphogenesis"/>
    <property type="evidence" value="ECO:0007669"/>
    <property type="project" value="InterPro"/>
</dbReference>
<evidence type="ECO:0000259" key="3">
    <source>
        <dbReference type="Pfam" id="PF19421"/>
    </source>
</evidence>
<feature type="domain" description="Cell morphogenesis protein C-terminal" evidence="2">
    <location>
        <begin position="86"/>
        <end position="335"/>
    </location>
</feature>
<dbReference type="SUPFAM" id="SSF48371">
    <property type="entry name" value="ARM repeat"/>
    <property type="match status" value="1"/>
</dbReference>
<dbReference type="AlphaFoldDB" id="A0AAV8XGQ4"/>
<proteinExistence type="predicted"/>
<dbReference type="PANTHER" id="PTHR12295:SF30">
    <property type="entry name" value="PROTEIN FURRY"/>
    <property type="match status" value="1"/>
</dbReference>
<protein>
    <submittedName>
        <fullName evidence="4">Uncharacterized protein</fullName>
    </submittedName>
</protein>
<reference evidence="4" key="1">
    <citation type="journal article" date="2023" name="Insect Mol. Biol.">
        <title>Genome sequencing provides insights into the evolution of gene families encoding plant cell wall-degrading enzymes in longhorned beetles.</title>
        <authorList>
            <person name="Shin N.R."/>
            <person name="Okamura Y."/>
            <person name="Kirsch R."/>
            <person name="Pauchet Y."/>
        </authorList>
    </citation>
    <scope>NUCLEOTIDE SEQUENCE</scope>
    <source>
        <strain evidence="4">AMC_N1</strain>
    </source>
</reference>
<evidence type="ECO:0000313" key="4">
    <source>
        <dbReference type="EMBL" id="KAJ8938142.1"/>
    </source>
</evidence>
<dbReference type="GO" id="GO:0030427">
    <property type="term" value="C:site of polarized growth"/>
    <property type="evidence" value="ECO:0007669"/>
    <property type="project" value="TreeGrafter"/>
</dbReference>
<evidence type="ECO:0000313" key="5">
    <source>
        <dbReference type="Proteomes" id="UP001162162"/>
    </source>
</evidence>
<feature type="domain" description="Protein furry C-terminal" evidence="3">
    <location>
        <begin position="368"/>
        <end position="518"/>
    </location>
</feature>
<dbReference type="Pfam" id="PF19421">
    <property type="entry name" value="Fry_C"/>
    <property type="match status" value="1"/>
</dbReference>
<dbReference type="InterPro" id="IPR045842">
    <property type="entry name" value="Fry_C"/>
</dbReference>